<dbReference type="PANTHER" id="PTHR33931:SF2">
    <property type="entry name" value="HOLIN-LIKE PROTEIN CIDA"/>
    <property type="match status" value="1"/>
</dbReference>
<keyword evidence="5 6" id="KW-0472">Membrane</keyword>
<feature type="transmembrane region" description="Helical" evidence="6">
    <location>
        <begin position="58"/>
        <end position="80"/>
    </location>
</feature>
<dbReference type="GO" id="GO:0005886">
    <property type="term" value="C:plasma membrane"/>
    <property type="evidence" value="ECO:0007669"/>
    <property type="project" value="UniProtKB-SubCell"/>
</dbReference>
<dbReference type="Pfam" id="PF03788">
    <property type="entry name" value="LrgA"/>
    <property type="match status" value="1"/>
</dbReference>
<feature type="transmembrane region" description="Helical" evidence="6">
    <location>
        <begin position="29"/>
        <end position="46"/>
    </location>
</feature>
<evidence type="ECO:0000256" key="6">
    <source>
        <dbReference type="SAM" id="Phobius"/>
    </source>
</evidence>
<sequence length="121" mass="12932">MSLTLLESAIWLIGFQLLGEALARFFGLPVPGAVIGMLLLFIVLVVKKDIPDALRENVPPFLAHMSLLFIPAGAAVLHWKDDLARAGWPLLITLVVSVVATWLVSALVLKAMLGKGGAHGQ</sequence>
<keyword evidence="7" id="KW-0378">Hydrolase</keyword>
<reference evidence="7" key="2">
    <citation type="submission" date="2020-09" db="EMBL/GenBank/DDBJ databases">
        <authorList>
            <person name="Sun Q."/>
            <person name="Kim S."/>
        </authorList>
    </citation>
    <scope>NUCLEOTIDE SEQUENCE</scope>
    <source>
        <strain evidence="7">KCTC 32182</strain>
    </source>
</reference>
<feature type="transmembrane region" description="Helical" evidence="6">
    <location>
        <begin position="86"/>
        <end position="109"/>
    </location>
</feature>
<evidence type="ECO:0000256" key="5">
    <source>
        <dbReference type="ARBA" id="ARBA00023136"/>
    </source>
</evidence>
<keyword evidence="4 6" id="KW-1133">Transmembrane helix</keyword>
<dbReference type="AlphaFoldDB" id="A0A918P5Q3"/>
<dbReference type="InterPro" id="IPR005538">
    <property type="entry name" value="LrgA/CidA"/>
</dbReference>
<protein>
    <submittedName>
        <fullName evidence="7">Murein hydrolase transporter LrgA</fullName>
    </submittedName>
</protein>
<gene>
    <name evidence="7" type="ORF">GCM10011289_33180</name>
</gene>
<dbReference type="PANTHER" id="PTHR33931">
    <property type="entry name" value="HOLIN-LIKE PROTEIN CIDA-RELATED"/>
    <property type="match status" value="1"/>
</dbReference>
<evidence type="ECO:0000313" key="7">
    <source>
        <dbReference type="EMBL" id="GGY27123.1"/>
    </source>
</evidence>
<reference evidence="7" key="1">
    <citation type="journal article" date="2014" name="Int. J. Syst. Evol. Microbiol.">
        <title>Complete genome sequence of Corynebacterium casei LMG S-19264T (=DSM 44701T), isolated from a smear-ripened cheese.</title>
        <authorList>
            <consortium name="US DOE Joint Genome Institute (JGI-PGF)"/>
            <person name="Walter F."/>
            <person name="Albersmeier A."/>
            <person name="Kalinowski J."/>
            <person name="Ruckert C."/>
        </authorList>
    </citation>
    <scope>NUCLEOTIDE SEQUENCE</scope>
    <source>
        <strain evidence="7">KCTC 32182</strain>
    </source>
</reference>
<dbReference type="EMBL" id="BMYX01000024">
    <property type="protein sequence ID" value="GGY27123.1"/>
    <property type="molecule type" value="Genomic_DNA"/>
</dbReference>
<keyword evidence="8" id="KW-1185">Reference proteome</keyword>
<comment type="caution">
    <text evidence="7">The sequence shown here is derived from an EMBL/GenBank/DDBJ whole genome shotgun (WGS) entry which is preliminary data.</text>
</comment>
<dbReference type="GO" id="GO:0016787">
    <property type="term" value="F:hydrolase activity"/>
    <property type="evidence" value="ECO:0007669"/>
    <property type="project" value="UniProtKB-KW"/>
</dbReference>
<evidence type="ECO:0000313" key="8">
    <source>
        <dbReference type="Proteomes" id="UP000645257"/>
    </source>
</evidence>
<keyword evidence="2" id="KW-1003">Cell membrane</keyword>
<dbReference type="RefSeq" id="WP_229804906.1">
    <property type="nucleotide sequence ID" value="NZ_BMYX01000024.1"/>
</dbReference>
<evidence type="ECO:0000256" key="4">
    <source>
        <dbReference type="ARBA" id="ARBA00022989"/>
    </source>
</evidence>
<accession>A0A918P5Q3</accession>
<evidence type="ECO:0000256" key="3">
    <source>
        <dbReference type="ARBA" id="ARBA00022692"/>
    </source>
</evidence>
<organism evidence="7 8">
    <name type="scientific">Paludibacterium paludis</name>
    <dbReference type="NCBI Taxonomy" id="1225769"/>
    <lineage>
        <taxon>Bacteria</taxon>
        <taxon>Pseudomonadati</taxon>
        <taxon>Pseudomonadota</taxon>
        <taxon>Betaproteobacteria</taxon>
        <taxon>Neisseriales</taxon>
        <taxon>Chromobacteriaceae</taxon>
        <taxon>Paludibacterium</taxon>
    </lineage>
</organism>
<keyword evidence="3 6" id="KW-0812">Transmembrane</keyword>
<dbReference type="Proteomes" id="UP000645257">
    <property type="component" value="Unassembled WGS sequence"/>
</dbReference>
<name>A0A918P5Q3_9NEIS</name>
<evidence type="ECO:0000256" key="2">
    <source>
        <dbReference type="ARBA" id="ARBA00022475"/>
    </source>
</evidence>
<comment type="subcellular location">
    <subcellularLocation>
        <location evidence="1">Cell membrane</location>
        <topology evidence="1">Multi-pass membrane protein</topology>
    </subcellularLocation>
</comment>
<proteinExistence type="predicted"/>
<evidence type="ECO:0000256" key="1">
    <source>
        <dbReference type="ARBA" id="ARBA00004651"/>
    </source>
</evidence>